<feature type="domain" description="SGNH hydrolase-type esterase" evidence="2">
    <location>
        <begin position="30"/>
        <end position="264"/>
    </location>
</feature>
<sequence>MRRFGWIGAALLLVLFSVTPASAGQHDYLALGDSVAFGYRPPAVTPPADYFDASNFAGYPERYSPNVTNASCPGETTASMIIPGAQSNGCENSVGSPFGYRTIYPLHVSYSGTQLEYAVWFLKTHPRTRLVTIDIGANDLFVCQQTTPDQCTGASFPVALQRISRNLTTIFAALRGAARYRHDLVLVSYYALDYRDPVAVAQVQALNAALAGPTLRFGGVVADGFGAFQEASRSTGGDPCAAGLLIALPTGGCDVHPTAKGHAVLAGAVEDAVAKGQRHAA</sequence>
<evidence type="ECO:0000313" key="4">
    <source>
        <dbReference type="Proteomes" id="UP000274843"/>
    </source>
</evidence>
<dbReference type="Proteomes" id="UP000274843">
    <property type="component" value="Unassembled WGS sequence"/>
</dbReference>
<dbReference type="AlphaFoldDB" id="A0A3N2H3Y1"/>
<dbReference type="Gene3D" id="3.40.50.1110">
    <property type="entry name" value="SGNH hydrolase"/>
    <property type="match status" value="1"/>
</dbReference>
<evidence type="ECO:0000256" key="1">
    <source>
        <dbReference type="SAM" id="SignalP"/>
    </source>
</evidence>
<accession>A0A3N2H3Y1</accession>
<dbReference type="GO" id="GO:0016787">
    <property type="term" value="F:hydrolase activity"/>
    <property type="evidence" value="ECO:0007669"/>
    <property type="project" value="UniProtKB-KW"/>
</dbReference>
<dbReference type="RefSeq" id="WP_123685298.1">
    <property type="nucleotide sequence ID" value="NZ_CBDRCU010000014.1"/>
</dbReference>
<evidence type="ECO:0000259" key="2">
    <source>
        <dbReference type="Pfam" id="PF13472"/>
    </source>
</evidence>
<dbReference type="GeneID" id="301846485"/>
<dbReference type="CDD" id="cd00229">
    <property type="entry name" value="SGNH_hydrolase"/>
    <property type="match status" value="1"/>
</dbReference>
<dbReference type="SUPFAM" id="SSF52266">
    <property type="entry name" value="SGNH hydrolase"/>
    <property type="match status" value="1"/>
</dbReference>
<dbReference type="Pfam" id="PF13472">
    <property type="entry name" value="Lipase_GDSL_2"/>
    <property type="match status" value="1"/>
</dbReference>
<keyword evidence="1" id="KW-0732">Signal</keyword>
<proteinExistence type="predicted"/>
<feature type="signal peptide" evidence="1">
    <location>
        <begin position="1"/>
        <end position="23"/>
    </location>
</feature>
<reference evidence="3 4" key="1">
    <citation type="submission" date="2018-11" db="EMBL/GenBank/DDBJ databases">
        <title>Sequencing the genomes of 1000 actinobacteria strains.</title>
        <authorList>
            <person name="Klenk H.-P."/>
        </authorList>
    </citation>
    <scope>NUCLEOTIDE SEQUENCE [LARGE SCALE GENOMIC DNA]</scope>
    <source>
        <strain evidence="3 4">DSM 44348</strain>
    </source>
</reference>
<keyword evidence="4" id="KW-1185">Reference proteome</keyword>
<gene>
    <name evidence="3" type="ORF">EDD35_5184</name>
</gene>
<feature type="chain" id="PRO_5018016409" evidence="1">
    <location>
        <begin position="24"/>
        <end position="281"/>
    </location>
</feature>
<comment type="caution">
    <text evidence="3">The sequence shown here is derived from an EMBL/GenBank/DDBJ whole genome shotgun (WGS) entry which is preliminary data.</text>
</comment>
<protein>
    <submittedName>
        <fullName evidence="3">GDSL-like lipase/acylhydrolase family protein</fullName>
    </submittedName>
</protein>
<dbReference type="InterPro" id="IPR013830">
    <property type="entry name" value="SGNH_hydro"/>
</dbReference>
<evidence type="ECO:0000313" key="3">
    <source>
        <dbReference type="EMBL" id="ROS42785.1"/>
    </source>
</evidence>
<dbReference type="InterPro" id="IPR036514">
    <property type="entry name" value="SGNH_hydro_sf"/>
</dbReference>
<name>A0A3N2H3Y1_9PSEU</name>
<organism evidence="3 4">
    <name type="scientific">Amycolatopsis thermoflava</name>
    <dbReference type="NCBI Taxonomy" id="84480"/>
    <lineage>
        <taxon>Bacteria</taxon>
        <taxon>Bacillati</taxon>
        <taxon>Actinomycetota</taxon>
        <taxon>Actinomycetes</taxon>
        <taxon>Pseudonocardiales</taxon>
        <taxon>Pseudonocardiaceae</taxon>
        <taxon>Amycolatopsis</taxon>
        <taxon>Amycolatopsis methanolica group</taxon>
    </lineage>
</organism>
<dbReference type="EMBL" id="RKHY01000001">
    <property type="protein sequence ID" value="ROS42785.1"/>
    <property type="molecule type" value="Genomic_DNA"/>
</dbReference>
<keyword evidence="3" id="KW-0378">Hydrolase</keyword>